<dbReference type="AlphaFoldDB" id="A0A0D7BFW8"/>
<name>A0A0D7BFW8_9AGAR</name>
<dbReference type="PANTHER" id="PTHR43735">
    <property type="entry name" value="APOPTOSIS-INDUCING FACTOR 1"/>
    <property type="match status" value="1"/>
</dbReference>
<dbReference type="Pfam" id="PF07992">
    <property type="entry name" value="Pyr_redox_2"/>
    <property type="match status" value="1"/>
</dbReference>
<evidence type="ECO:0000313" key="7">
    <source>
        <dbReference type="EMBL" id="KIY68526.1"/>
    </source>
</evidence>
<keyword evidence="8" id="KW-1185">Reference proteome</keyword>
<evidence type="ECO:0000256" key="4">
    <source>
        <dbReference type="ARBA" id="ARBA00023002"/>
    </source>
</evidence>
<proteinExistence type="inferred from homology"/>
<keyword evidence="3" id="KW-0274">FAD</keyword>
<feature type="transmembrane region" description="Helical" evidence="5">
    <location>
        <begin position="340"/>
        <end position="357"/>
    </location>
</feature>
<organism evidence="7 8">
    <name type="scientific">Cylindrobasidium torrendii FP15055 ss-10</name>
    <dbReference type="NCBI Taxonomy" id="1314674"/>
    <lineage>
        <taxon>Eukaryota</taxon>
        <taxon>Fungi</taxon>
        <taxon>Dikarya</taxon>
        <taxon>Basidiomycota</taxon>
        <taxon>Agaricomycotina</taxon>
        <taxon>Agaricomycetes</taxon>
        <taxon>Agaricomycetidae</taxon>
        <taxon>Agaricales</taxon>
        <taxon>Marasmiineae</taxon>
        <taxon>Physalacriaceae</taxon>
        <taxon>Cylindrobasidium</taxon>
    </lineage>
</organism>
<dbReference type="PRINTS" id="PR00368">
    <property type="entry name" value="FADPNR"/>
</dbReference>
<comment type="similarity">
    <text evidence="1">Belongs to the FAD-dependent oxidoreductase family.</text>
</comment>
<accession>A0A0D7BFW8</accession>
<evidence type="ECO:0000256" key="1">
    <source>
        <dbReference type="ARBA" id="ARBA00006442"/>
    </source>
</evidence>
<dbReference type="OrthoDB" id="202203at2759"/>
<reference evidence="7 8" key="1">
    <citation type="journal article" date="2015" name="Fungal Genet. Biol.">
        <title>Evolution of novel wood decay mechanisms in Agaricales revealed by the genome sequences of Fistulina hepatica and Cylindrobasidium torrendii.</title>
        <authorList>
            <person name="Floudas D."/>
            <person name="Held B.W."/>
            <person name="Riley R."/>
            <person name="Nagy L.G."/>
            <person name="Koehler G."/>
            <person name="Ransdell A.S."/>
            <person name="Younus H."/>
            <person name="Chow J."/>
            <person name="Chiniquy J."/>
            <person name="Lipzen A."/>
            <person name="Tritt A."/>
            <person name="Sun H."/>
            <person name="Haridas S."/>
            <person name="LaButti K."/>
            <person name="Ohm R.A."/>
            <person name="Kues U."/>
            <person name="Blanchette R.A."/>
            <person name="Grigoriev I.V."/>
            <person name="Minto R.E."/>
            <person name="Hibbett D.S."/>
        </authorList>
    </citation>
    <scope>NUCLEOTIDE SEQUENCE [LARGE SCALE GENOMIC DNA]</scope>
    <source>
        <strain evidence="7 8">FP15055 ss-10</strain>
    </source>
</reference>
<dbReference type="InterPro" id="IPR036188">
    <property type="entry name" value="FAD/NAD-bd_sf"/>
</dbReference>
<keyword evidence="5" id="KW-1133">Transmembrane helix</keyword>
<gene>
    <name evidence="7" type="ORF">CYLTODRAFT_374269</name>
</gene>
<protein>
    <submittedName>
        <fullName evidence="7">FAD/NAD(P)-binding domain-containing protein</fullName>
    </submittedName>
</protein>
<keyword evidence="5" id="KW-0812">Transmembrane</keyword>
<keyword evidence="5" id="KW-0472">Membrane</keyword>
<feature type="domain" description="FAD/NAD(P)-binding" evidence="6">
    <location>
        <begin position="10"/>
        <end position="298"/>
    </location>
</feature>
<dbReference type="InterPro" id="IPR023753">
    <property type="entry name" value="FAD/NAD-binding_dom"/>
</dbReference>
<evidence type="ECO:0000313" key="8">
    <source>
        <dbReference type="Proteomes" id="UP000054007"/>
    </source>
</evidence>
<dbReference type="PRINTS" id="PR00411">
    <property type="entry name" value="PNDRDTASEI"/>
</dbReference>
<dbReference type="SUPFAM" id="SSF51905">
    <property type="entry name" value="FAD/NAD(P)-binding domain"/>
    <property type="match status" value="1"/>
</dbReference>
<dbReference type="GO" id="GO:0005737">
    <property type="term" value="C:cytoplasm"/>
    <property type="evidence" value="ECO:0007669"/>
    <property type="project" value="TreeGrafter"/>
</dbReference>
<dbReference type="STRING" id="1314674.A0A0D7BFW8"/>
<keyword evidence="4" id="KW-0560">Oxidoreductase</keyword>
<dbReference type="GO" id="GO:0004174">
    <property type="term" value="F:electron-transferring-flavoprotein dehydrogenase activity"/>
    <property type="evidence" value="ECO:0007669"/>
    <property type="project" value="TreeGrafter"/>
</dbReference>
<keyword evidence="2" id="KW-0285">Flavoprotein</keyword>
<evidence type="ECO:0000259" key="6">
    <source>
        <dbReference type="Pfam" id="PF07992"/>
    </source>
</evidence>
<dbReference type="Gene3D" id="3.50.50.100">
    <property type="match status" value="1"/>
</dbReference>
<dbReference type="PANTHER" id="PTHR43735:SF3">
    <property type="entry name" value="FERROPTOSIS SUPPRESSOR PROTEIN 1"/>
    <property type="match status" value="1"/>
</dbReference>
<dbReference type="EMBL" id="KN880501">
    <property type="protein sequence ID" value="KIY68526.1"/>
    <property type="molecule type" value="Genomic_DNA"/>
</dbReference>
<evidence type="ECO:0000256" key="2">
    <source>
        <dbReference type="ARBA" id="ARBA00022630"/>
    </source>
</evidence>
<dbReference type="GO" id="GO:0050660">
    <property type="term" value="F:flavin adenine dinucleotide binding"/>
    <property type="evidence" value="ECO:0007669"/>
    <property type="project" value="TreeGrafter"/>
</dbReference>
<sequence length="376" mass="40366">MSKPSEAKLNVVVVGGGVGGAPVARALSSTLDASRFNLILVNPLPYALYIIAGARLVVSDIDSKLDETTKVPYDRLFIGGKGTFKQGSVVSVEKAQTGGTLVLEDGERLPFFALVVATGSKWAGPLDFPRTEAGVTQWLADRRAEFKKAENIVIGGGGAVGIELAGEIKDVWPNKPVTIVHNQRLLLNDTYPDKFRRRMEQGLHARGIVTVFEDSVGELAPGVTSITTQKGKTLSADLVVPSWGIKPNTSLLADLNKESEVLSANGFVKVRDTLQLPAHPDIFAVGDIIDVKEQKQAAKTGGHAAVVAANVVSFVNGQPLTKKYKGSYELILVTNGKNGGLAYFGVLWGLVFGDWFARMMKSKTLMVDRFRQGLGY</sequence>
<evidence type="ECO:0000256" key="3">
    <source>
        <dbReference type="ARBA" id="ARBA00022827"/>
    </source>
</evidence>
<evidence type="ECO:0000256" key="5">
    <source>
        <dbReference type="SAM" id="Phobius"/>
    </source>
</evidence>
<dbReference type="Proteomes" id="UP000054007">
    <property type="component" value="Unassembled WGS sequence"/>
</dbReference>